<feature type="domain" description="Peptidase M13 N-terminal" evidence="10">
    <location>
        <begin position="130"/>
        <end position="539"/>
    </location>
</feature>
<dbReference type="Pfam" id="PF01431">
    <property type="entry name" value="Peptidase_M13"/>
    <property type="match status" value="1"/>
</dbReference>
<dbReference type="Proteomes" id="UP000887116">
    <property type="component" value="Unassembled WGS sequence"/>
</dbReference>
<dbReference type="EMBL" id="BMAO01017623">
    <property type="protein sequence ID" value="GFR17073.1"/>
    <property type="molecule type" value="Genomic_DNA"/>
</dbReference>
<evidence type="ECO:0000256" key="5">
    <source>
        <dbReference type="ARBA" id="ARBA00022801"/>
    </source>
</evidence>
<comment type="caution">
    <text evidence="11">The sequence shown here is derived from an EMBL/GenBank/DDBJ whole genome shotgun (WGS) entry which is preliminary data.</text>
</comment>
<dbReference type="Gene3D" id="3.40.390.10">
    <property type="entry name" value="Collagenase (Catalytic Domain)"/>
    <property type="match status" value="1"/>
</dbReference>
<evidence type="ECO:0000256" key="2">
    <source>
        <dbReference type="ARBA" id="ARBA00007357"/>
    </source>
</evidence>
<dbReference type="GO" id="GO:0016485">
    <property type="term" value="P:protein processing"/>
    <property type="evidence" value="ECO:0007669"/>
    <property type="project" value="TreeGrafter"/>
</dbReference>
<evidence type="ECO:0000259" key="9">
    <source>
        <dbReference type="Pfam" id="PF01431"/>
    </source>
</evidence>
<evidence type="ECO:0000256" key="6">
    <source>
        <dbReference type="ARBA" id="ARBA00022833"/>
    </source>
</evidence>
<dbReference type="GO" id="GO:0046872">
    <property type="term" value="F:metal ion binding"/>
    <property type="evidence" value="ECO:0007669"/>
    <property type="project" value="UniProtKB-KW"/>
</dbReference>
<dbReference type="InterPro" id="IPR024079">
    <property type="entry name" value="MetalloPept_cat_dom_sf"/>
</dbReference>
<dbReference type="InterPro" id="IPR000718">
    <property type="entry name" value="Peptidase_M13"/>
</dbReference>
<evidence type="ECO:0000313" key="11">
    <source>
        <dbReference type="EMBL" id="GFR17073.1"/>
    </source>
</evidence>
<comment type="similarity">
    <text evidence="2">Belongs to the peptidase M13 family.</text>
</comment>
<evidence type="ECO:0000256" key="7">
    <source>
        <dbReference type="ARBA" id="ARBA00023049"/>
    </source>
</evidence>
<dbReference type="PANTHER" id="PTHR11733">
    <property type="entry name" value="ZINC METALLOPROTEASE FAMILY M13 NEPRILYSIN-RELATED"/>
    <property type="match status" value="1"/>
</dbReference>
<keyword evidence="12" id="KW-1185">Reference proteome</keyword>
<feature type="transmembrane region" description="Helical" evidence="8">
    <location>
        <begin position="49"/>
        <end position="70"/>
    </location>
</feature>
<accession>A0A8X6H6S3</accession>
<sequence length="800" mass="91668">MTLKGRMRLKHLGNEVNVKITQGINILQIFRTNSSYLYLSMKCSKKKTVIGVIPVVIAVATLAACAYLFFPKFETITPSELSAETLCDGTDCSNIQHSLAAAVSRKSCDHEECVLAAAKIIQLMDRSVDPCDDFYNFSCGGFHHQYPLPDERSVYSSFDVYEEQLNLDIKSILEAPNHVNDSESLIKTKQVYQSCMNLENREDSSERHLRDVLSNMGMGEWPLLDPDWKECRLDLEWRMAKLNAIGRSSLVRLETGFVKNAEYRLQAIMRIAHPLIFVDDCDDENANASVILEKVEEHKKVLQTVLELLDVNVTDAIQKDMDDLFLFDHDFCNATKKCHAKDKQNIPDNENDKITLLMLADAAPQINWIRWRNIVFSELRLNFPHDKQDIYVYNIEDCIEDLDNLLRSTPAKVLSNYLMWKFVLTHLGYLGTPFRQILENHPTIADQVAERFDIVPKYSVPLWKQCVTYIKNHMGMSILQAYHDELEEEGMNEEAMDKVASSIKNEFRIIMKDTRSLLENDRVKSVHKIDRIQVVLAYPSKDDNFFGTFYSSMGPINESFLKNGMTLKSLHMRKLMEGVSTSKSFQDMEYVIQKGISAFEIAALISFDSDFVIVTLPMLKSFGLTNTLPKYKSMATMGNFLGHELSHAFDFEALDSSLKLNWTTFPNYVLRQAQRKARCFMNVPTNGSTAAMLSAQPTIIEDLCDHQGVHLAFKAYLRYLNEEGDEEILPGLPYSNVELFFINFAQQFCENRSTDENLDVYSPGRRRVNEVLKNYPAFSETFRCPSGKPMNAHKCDILWH</sequence>
<dbReference type="SUPFAM" id="SSF55486">
    <property type="entry name" value="Metalloproteases ('zincins'), catalytic domain"/>
    <property type="match status" value="1"/>
</dbReference>
<dbReference type="PROSITE" id="PS51885">
    <property type="entry name" value="NEPRILYSIN"/>
    <property type="match status" value="1"/>
</dbReference>
<name>A0A8X6H6S3_TRICU</name>
<keyword evidence="5" id="KW-0378">Hydrolase</keyword>
<keyword evidence="7" id="KW-0482">Metalloprotease</keyword>
<evidence type="ECO:0000256" key="4">
    <source>
        <dbReference type="ARBA" id="ARBA00022723"/>
    </source>
</evidence>
<gene>
    <name evidence="11" type="primary">Mmel1</name>
    <name evidence="11" type="ORF">TNCT_575471</name>
</gene>
<evidence type="ECO:0000256" key="3">
    <source>
        <dbReference type="ARBA" id="ARBA00022670"/>
    </source>
</evidence>
<dbReference type="GO" id="GO:0005886">
    <property type="term" value="C:plasma membrane"/>
    <property type="evidence" value="ECO:0007669"/>
    <property type="project" value="TreeGrafter"/>
</dbReference>
<evidence type="ECO:0000259" key="10">
    <source>
        <dbReference type="Pfam" id="PF05649"/>
    </source>
</evidence>
<dbReference type="InterPro" id="IPR042089">
    <property type="entry name" value="Peptidase_M13_dom_2"/>
</dbReference>
<dbReference type="Gene3D" id="1.10.1380.10">
    <property type="entry name" value="Neutral endopeptidase , domain2"/>
    <property type="match status" value="1"/>
</dbReference>
<keyword evidence="6" id="KW-0862">Zinc</keyword>
<keyword evidence="3" id="KW-0645">Protease</keyword>
<keyword evidence="8" id="KW-1133">Transmembrane helix</keyword>
<dbReference type="PANTHER" id="PTHR11733:SF167">
    <property type="entry name" value="FI17812P1-RELATED"/>
    <property type="match status" value="1"/>
</dbReference>
<evidence type="ECO:0000256" key="1">
    <source>
        <dbReference type="ARBA" id="ARBA00001947"/>
    </source>
</evidence>
<keyword evidence="4" id="KW-0479">Metal-binding</keyword>
<keyword evidence="8" id="KW-0812">Transmembrane</keyword>
<organism evidence="11 12">
    <name type="scientific">Trichonephila clavata</name>
    <name type="common">Joro spider</name>
    <name type="synonym">Nephila clavata</name>
    <dbReference type="NCBI Taxonomy" id="2740835"/>
    <lineage>
        <taxon>Eukaryota</taxon>
        <taxon>Metazoa</taxon>
        <taxon>Ecdysozoa</taxon>
        <taxon>Arthropoda</taxon>
        <taxon>Chelicerata</taxon>
        <taxon>Arachnida</taxon>
        <taxon>Araneae</taxon>
        <taxon>Araneomorphae</taxon>
        <taxon>Entelegynae</taxon>
        <taxon>Araneoidea</taxon>
        <taxon>Nephilidae</taxon>
        <taxon>Trichonephila</taxon>
    </lineage>
</organism>
<comment type="cofactor">
    <cofactor evidence="1">
        <name>Zn(2+)</name>
        <dbReference type="ChEBI" id="CHEBI:29105"/>
    </cofactor>
</comment>
<dbReference type="InterPro" id="IPR008753">
    <property type="entry name" value="Peptidase_M13_N"/>
</dbReference>
<dbReference type="Pfam" id="PF05649">
    <property type="entry name" value="Peptidase_M13_N"/>
    <property type="match status" value="1"/>
</dbReference>
<reference evidence="11" key="1">
    <citation type="submission" date="2020-07" db="EMBL/GenBank/DDBJ databases">
        <title>Multicomponent nature underlies the extraordinary mechanical properties of spider dragline silk.</title>
        <authorList>
            <person name="Kono N."/>
            <person name="Nakamura H."/>
            <person name="Mori M."/>
            <person name="Yoshida Y."/>
            <person name="Ohtoshi R."/>
            <person name="Malay A.D."/>
            <person name="Moran D.A.P."/>
            <person name="Tomita M."/>
            <person name="Numata K."/>
            <person name="Arakawa K."/>
        </authorList>
    </citation>
    <scope>NUCLEOTIDE SEQUENCE</scope>
</reference>
<dbReference type="InterPro" id="IPR018497">
    <property type="entry name" value="Peptidase_M13_C"/>
</dbReference>
<feature type="domain" description="Peptidase M13 C-terminal" evidence="9">
    <location>
        <begin position="625"/>
        <end position="793"/>
    </location>
</feature>
<dbReference type="OrthoDB" id="6434111at2759"/>
<dbReference type="CDD" id="cd08662">
    <property type="entry name" value="M13"/>
    <property type="match status" value="1"/>
</dbReference>
<protein>
    <submittedName>
        <fullName evidence="11">Membrane metallo-endopeptidase-like 1</fullName>
    </submittedName>
</protein>
<evidence type="ECO:0000256" key="8">
    <source>
        <dbReference type="SAM" id="Phobius"/>
    </source>
</evidence>
<dbReference type="GO" id="GO:0004222">
    <property type="term" value="F:metalloendopeptidase activity"/>
    <property type="evidence" value="ECO:0007669"/>
    <property type="project" value="InterPro"/>
</dbReference>
<keyword evidence="8" id="KW-0472">Membrane</keyword>
<proteinExistence type="inferred from homology"/>
<dbReference type="AlphaFoldDB" id="A0A8X6H6S3"/>
<evidence type="ECO:0000313" key="12">
    <source>
        <dbReference type="Proteomes" id="UP000887116"/>
    </source>
</evidence>